<evidence type="ECO:0000313" key="2">
    <source>
        <dbReference type="EMBL" id="OTG16346.1"/>
    </source>
</evidence>
<protein>
    <submittedName>
        <fullName evidence="2">Putative tricorn protease</fullName>
    </submittedName>
    <submittedName>
        <fullName evidence="1">Six-bladed beta-propeller, TolB</fullName>
    </submittedName>
</protein>
<dbReference type="PANTHER" id="PTHR32161:SF9">
    <property type="entry name" value="TOLB PROTEIN-LIKE PROTEIN"/>
    <property type="match status" value="1"/>
</dbReference>
<reference evidence="1" key="3">
    <citation type="submission" date="2020-06" db="EMBL/GenBank/DDBJ databases">
        <title>Helianthus annuus Genome sequencing and assembly Release 2.</title>
        <authorList>
            <person name="Gouzy J."/>
            <person name="Langlade N."/>
            <person name="Munos S."/>
        </authorList>
    </citation>
    <scope>NUCLEOTIDE SEQUENCE</scope>
    <source>
        <tissue evidence="1">Leaves</tissue>
    </source>
</reference>
<dbReference type="GO" id="GO:0006508">
    <property type="term" value="P:proteolysis"/>
    <property type="evidence" value="ECO:0007669"/>
    <property type="project" value="UniProtKB-KW"/>
</dbReference>
<dbReference type="GO" id="GO:0008233">
    <property type="term" value="F:peptidase activity"/>
    <property type="evidence" value="ECO:0007669"/>
    <property type="project" value="UniProtKB-KW"/>
</dbReference>
<reference evidence="2" key="2">
    <citation type="submission" date="2017-02" db="EMBL/GenBank/DDBJ databases">
        <title>Sunflower complete genome.</title>
        <authorList>
            <person name="Langlade N."/>
            <person name="Munos S."/>
        </authorList>
    </citation>
    <scope>NUCLEOTIDE SEQUENCE [LARGE SCALE GENOMIC DNA]</scope>
    <source>
        <tissue evidence="2">Leaves</tissue>
    </source>
</reference>
<organism evidence="2 3">
    <name type="scientific">Helianthus annuus</name>
    <name type="common">Common sunflower</name>
    <dbReference type="NCBI Taxonomy" id="4232"/>
    <lineage>
        <taxon>Eukaryota</taxon>
        <taxon>Viridiplantae</taxon>
        <taxon>Streptophyta</taxon>
        <taxon>Embryophyta</taxon>
        <taxon>Tracheophyta</taxon>
        <taxon>Spermatophyta</taxon>
        <taxon>Magnoliopsida</taxon>
        <taxon>eudicotyledons</taxon>
        <taxon>Gunneridae</taxon>
        <taxon>Pentapetalae</taxon>
        <taxon>asterids</taxon>
        <taxon>campanulids</taxon>
        <taxon>Asterales</taxon>
        <taxon>Asteraceae</taxon>
        <taxon>Asteroideae</taxon>
        <taxon>Heliantheae alliance</taxon>
        <taxon>Heliantheae</taxon>
        <taxon>Helianthus</taxon>
    </lineage>
</organism>
<dbReference type="STRING" id="4232.A0A251U0G9"/>
<dbReference type="OMA" id="GQFIDED"/>
<accession>A0A251U0G9</accession>
<dbReference type="InParanoid" id="A0A251U0G9"/>
<keyword evidence="2" id="KW-0645">Protease</keyword>
<reference evidence="1 3" key="1">
    <citation type="journal article" date="2017" name="Nature">
        <title>The sunflower genome provides insights into oil metabolism, flowering and Asterid evolution.</title>
        <authorList>
            <person name="Badouin H."/>
            <person name="Gouzy J."/>
            <person name="Grassa C.J."/>
            <person name="Murat F."/>
            <person name="Staton S.E."/>
            <person name="Cottret L."/>
            <person name="Lelandais-Briere C."/>
            <person name="Owens G.L."/>
            <person name="Carrere S."/>
            <person name="Mayjonade B."/>
            <person name="Legrand L."/>
            <person name="Gill N."/>
            <person name="Kane N.C."/>
            <person name="Bowers J.E."/>
            <person name="Hubner S."/>
            <person name="Bellec A."/>
            <person name="Berard A."/>
            <person name="Berges H."/>
            <person name="Blanchet N."/>
            <person name="Boniface M.C."/>
            <person name="Brunel D."/>
            <person name="Catrice O."/>
            <person name="Chaidir N."/>
            <person name="Claudel C."/>
            <person name="Donnadieu C."/>
            <person name="Faraut T."/>
            <person name="Fievet G."/>
            <person name="Helmstetter N."/>
            <person name="King M."/>
            <person name="Knapp S.J."/>
            <person name="Lai Z."/>
            <person name="Le Paslier M.C."/>
            <person name="Lippi Y."/>
            <person name="Lorenzon L."/>
            <person name="Mandel J.R."/>
            <person name="Marage G."/>
            <person name="Marchand G."/>
            <person name="Marquand E."/>
            <person name="Bret-Mestries E."/>
            <person name="Morien E."/>
            <person name="Nambeesan S."/>
            <person name="Nguyen T."/>
            <person name="Pegot-Espagnet P."/>
            <person name="Pouilly N."/>
            <person name="Raftis F."/>
            <person name="Sallet E."/>
            <person name="Schiex T."/>
            <person name="Thomas J."/>
            <person name="Vandecasteele C."/>
            <person name="Vares D."/>
            <person name="Vear F."/>
            <person name="Vautrin S."/>
            <person name="Crespi M."/>
            <person name="Mangin B."/>
            <person name="Burke J.M."/>
            <person name="Salse J."/>
            <person name="Munos S."/>
            <person name="Vincourt P."/>
            <person name="Rieseberg L.H."/>
            <person name="Langlade N.B."/>
        </authorList>
    </citation>
    <scope>NUCLEOTIDE SEQUENCE [LARGE SCALE GENOMIC DNA]</scope>
    <source>
        <strain evidence="3">cv. SF193</strain>
        <tissue evidence="1">Leaves</tissue>
    </source>
</reference>
<evidence type="ECO:0000313" key="1">
    <source>
        <dbReference type="EMBL" id="KAF5792638.1"/>
    </source>
</evidence>
<dbReference type="InterPro" id="IPR011659">
    <property type="entry name" value="WD40"/>
</dbReference>
<dbReference type="PANTHER" id="PTHR32161">
    <property type="entry name" value="DPP6 N-TERMINAL DOMAIN-LIKE PROTEIN"/>
    <property type="match status" value="1"/>
</dbReference>
<name>A0A251U0G9_HELAN</name>
<dbReference type="Proteomes" id="UP000215914">
    <property type="component" value="Chromosome 9"/>
</dbReference>
<dbReference type="FunCoup" id="A0A251U0G9">
    <property type="interactions" value="35"/>
</dbReference>
<keyword evidence="3" id="KW-1185">Reference proteome</keyword>
<dbReference type="EMBL" id="MNCJ02000324">
    <property type="protein sequence ID" value="KAF5792638.1"/>
    <property type="molecule type" value="Genomic_DNA"/>
</dbReference>
<proteinExistence type="predicted"/>
<dbReference type="OrthoDB" id="43744at2759"/>
<evidence type="ECO:0000313" key="3">
    <source>
        <dbReference type="Proteomes" id="UP000215914"/>
    </source>
</evidence>
<gene>
    <name evidence="2" type="ORF">HannXRQ_Chr09g0270411</name>
    <name evidence="1" type="ORF">HanXRQr2_Chr09g0408171</name>
</gene>
<dbReference type="Pfam" id="PF07676">
    <property type="entry name" value="PD40"/>
    <property type="match status" value="2"/>
</dbReference>
<dbReference type="SUPFAM" id="SSF82171">
    <property type="entry name" value="DPP6 N-terminal domain-like"/>
    <property type="match status" value="2"/>
</dbReference>
<sequence>MDNPTGTIIFTTVGRPHYGFDIFSTPLPPTLTDFSSPPSEHRLTDGVSINFNAQFVGTDDNNHSSIVYVSERTGSPKIYLDSDLLPSAPASLFHDRPIIKNNRLFFISAHEPPDSPFKSWSALYTVNLDGSGNSKVTRLTPYGCVDYSPSVSQSGDLIAVASYGSRRWSGEFHHLETDIVVFRLSDPNKRWNVCSLGGWPTFSGESTIYFHRQADDGWWSIFVAELPSGFDVHVTAPRRVTPPGVHCFTPAAMHNRRQIAVATRRKSENYRHIEIYDLDSEKFYPVTKLLNPKFHHYNPFVSPNNGYLGYHRFRGETESSVSDCESIVPHLNLVSSPINELRMLRLNGAFPSFSPNGDLIAFNPDFDSKAGLDIVKSDGSKRWRLLNGRTTFYNSWSPVEKNVIFTSIGPIFDTVKATVQIARVSFELEQLENDVTDDVIDVKAEVKILTREETGNNAFPSCSPDGKRLVFRSGRSGHKNLYILDAVDGEFNEHGIRQVTYGEWIDTMPSWSPDGKLIAFSSNRHNPANVNAFSIYVMCSNGSDVRRIYVAGEEGSEEVDRERINHVCFSGDGEWLLFTANIGGVTADPVSLPNQFQPYGDLHVVRLDGSGLRRLTCNGYENGIPAWFHGGGEKELGLNSVGEKLLGQFDEPLWISCDI</sequence>
<dbReference type="EMBL" id="CM007898">
    <property type="protein sequence ID" value="OTG16346.1"/>
    <property type="molecule type" value="Genomic_DNA"/>
</dbReference>
<dbReference type="Gene3D" id="2.120.10.30">
    <property type="entry name" value="TolB, C-terminal domain"/>
    <property type="match status" value="3"/>
</dbReference>
<dbReference type="InterPro" id="IPR011042">
    <property type="entry name" value="6-blade_b-propeller_TolB-like"/>
</dbReference>
<dbReference type="Gramene" id="mRNA:HanXRQr2_Chr09g0408171">
    <property type="protein sequence ID" value="CDS:HanXRQr2_Chr09g0408171.1"/>
    <property type="gene ID" value="HanXRQr2_Chr09g0408171"/>
</dbReference>
<dbReference type="AlphaFoldDB" id="A0A251U0G9"/>
<keyword evidence="2" id="KW-0378">Hydrolase</keyword>